<evidence type="ECO:0000313" key="4">
    <source>
        <dbReference type="Proteomes" id="UP000275267"/>
    </source>
</evidence>
<feature type="region of interest" description="Disordered" evidence="1">
    <location>
        <begin position="886"/>
        <end position="908"/>
    </location>
</feature>
<evidence type="ECO:0000313" key="3">
    <source>
        <dbReference type="EMBL" id="RLN23331.1"/>
    </source>
</evidence>
<comment type="caution">
    <text evidence="3">The sequence shown here is derived from an EMBL/GenBank/DDBJ whole genome shotgun (WGS) entry which is preliminary data.</text>
</comment>
<dbReference type="InterPro" id="IPR019734">
    <property type="entry name" value="TPR_rpt"/>
</dbReference>
<dbReference type="Proteomes" id="UP000275267">
    <property type="component" value="Unassembled WGS sequence"/>
</dbReference>
<dbReference type="SUPFAM" id="SSF48452">
    <property type="entry name" value="TPR-like"/>
    <property type="match status" value="2"/>
</dbReference>
<dbReference type="InterPro" id="IPR055411">
    <property type="entry name" value="LRR_FXL15/At3g58940/PEG3-like"/>
</dbReference>
<dbReference type="SUPFAM" id="SSF52047">
    <property type="entry name" value="RNI-like"/>
    <property type="match status" value="1"/>
</dbReference>
<gene>
    <name evidence="3" type="ORF">C2845_PM07G06340</name>
</gene>
<proteinExistence type="predicted"/>
<dbReference type="InterPro" id="IPR011990">
    <property type="entry name" value="TPR-like_helical_dom_sf"/>
</dbReference>
<reference evidence="4" key="1">
    <citation type="journal article" date="2019" name="Nat. Commun.">
        <title>The genome of broomcorn millet.</title>
        <authorList>
            <person name="Zou C."/>
            <person name="Miki D."/>
            <person name="Li D."/>
            <person name="Tang Q."/>
            <person name="Xiao L."/>
            <person name="Rajput S."/>
            <person name="Deng P."/>
            <person name="Jia W."/>
            <person name="Huang R."/>
            <person name="Zhang M."/>
            <person name="Sun Y."/>
            <person name="Hu J."/>
            <person name="Fu X."/>
            <person name="Schnable P.S."/>
            <person name="Li F."/>
            <person name="Zhang H."/>
            <person name="Feng B."/>
            <person name="Zhu X."/>
            <person name="Liu R."/>
            <person name="Schnable J.C."/>
            <person name="Zhu J.-K."/>
            <person name="Zhang H."/>
        </authorList>
    </citation>
    <scope>NUCLEOTIDE SEQUENCE [LARGE SCALE GENOMIC DNA]</scope>
</reference>
<evidence type="ECO:0000259" key="2">
    <source>
        <dbReference type="Pfam" id="PF24758"/>
    </source>
</evidence>
<accession>A0A3L6SL28</accession>
<dbReference type="PANTHER" id="PTHR45181">
    <property type="entry name" value="HEAT SHOCK PROTEIN DNAJ WITH TETRATRICOPEPTIDE REPEAT-CONTAINING PROTEIN"/>
    <property type="match status" value="1"/>
</dbReference>
<dbReference type="Gene3D" id="1.25.40.10">
    <property type="entry name" value="Tetratricopeptide repeat domain"/>
    <property type="match status" value="2"/>
</dbReference>
<protein>
    <recommendedName>
        <fullName evidence="2">F-box/LRR-repeat protein 15/At3g58940/PEG3-like LRR domain-containing protein</fullName>
    </recommendedName>
</protein>
<dbReference type="PANTHER" id="PTHR45181:SF14">
    <property type="entry name" value="TETRATRICOPEPTIDE REPEAT (TPR)-LIKE SUPERFAMILY PROTEIN"/>
    <property type="match status" value="1"/>
</dbReference>
<feature type="domain" description="F-box/LRR-repeat protein 15/At3g58940/PEG3-like LRR" evidence="2">
    <location>
        <begin position="554"/>
        <end position="670"/>
    </location>
</feature>
<organism evidence="3 4">
    <name type="scientific">Panicum miliaceum</name>
    <name type="common">Proso millet</name>
    <name type="synonym">Broomcorn millet</name>
    <dbReference type="NCBI Taxonomy" id="4540"/>
    <lineage>
        <taxon>Eukaryota</taxon>
        <taxon>Viridiplantae</taxon>
        <taxon>Streptophyta</taxon>
        <taxon>Embryophyta</taxon>
        <taxon>Tracheophyta</taxon>
        <taxon>Spermatophyta</taxon>
        <taxon>Magnoliopsida</taxon>
        <taxon>Liliopsida</taxon>
        <taxon>Poales</taxon>
        <taxon>Poaceae</taxon>
        <taxon>PACMAD clade</taxon>
        <taxon>Panicoideae</taxon>
        <taxon>Panicodae</taxon>
        <taxon>Paniceae</taxon>
        <taxon>Panicinae</taxon>
        <taxon>Panicum</taxon>
        <taxon>Panicum sect. Panicum</taxon>
    </lineage>
</organism>
<dbReference type="STRING" id="4540.A0A3L6SL28"/>
<dbReference type="InterPro" id="IPR032675">
    <property type="entry name" value="LRR_dom_sf"/>
</dbReference>
<dbReference type="SMART" id="SM00028">
    <property type="entry name" value="TPR"/>
    <property type="match status" value="4"/>
</dbReference>
<dbReference type="Pfam" id="PF24758">
    <property type="entry name" value="LRR_At5g56370"/>
    <property type="match status" value="1"/>
</dbReference>
<dbReference type="EMBL" id="PQIB02000004">
    <property type="protein sequence ID" value="RLN23331.1"/>
    <property type="molecule type" value="Genomic_DNA"/>
</dbReference>
<name>A0A3L6SL28_PANMI</name>
<evidence type="ECO:0000256" key="1">
    <source>
        <dbReference type="SAM" id="MobiDB-lite"/>
    </source>
</evidence>
<dbReference type="OrthoDB" id="673865at2759"/>
<sequence length="908" mass="98489">MGSEPVGMVGLAAGTPSGSLWGIGVLVADAAAGRGIPVVDELADRKVRRLVGEAEAEAGELRMVDIDHTTFHWIADSRKALMLCYSNRAATRMSLGKMREALSDCRKATGIDSSFVKAQVRAANCLLALGDVEEAQKAFEMCLKSNHLSSLDRKIVEEASDGLQKTQKISGFILQSKEYLIKKAFDKIPSALQMISDALSISMYSDNLMAMKAEALLLLQRYEERTLIRCGKQSQESISSFSMTISELLRLKAAGNEAFQSGKYLEAVEYYTTALMSNGESLRFLAVCFCNRAAAYQAMGQILDAIADCSVAIALDADYPKELIEDYDQAANDLRRLIALHEKQLQENMSMPLEKTESIRNNLSQANLRLSSLELDARKGASSNMYLILSENISDAAWREITNEIRRYADYLFKIIGNAYDSFQALQWHAARTSALSRRWAHRWLRALAASPVLDLTDRDLTRGQLPAQAAATVGRCLRLHGELGTPLHAFRVALAPPALAGDCGAFGRDAVGWVAAAVARGAREVEVEVDLASPPSQDDDEDVAAHADPQTAALLELPGDVFQARNSLEQLALGRFSLRAVPLPASGLDGLRALSLTHADVTDDAVRGVLAGCPALESLTLRSCHRLTSVSVASERLRVLELAGCRAVRELLVAAPALESLTFYGRVYLSEADDLLDDGPVALDVGATATPAPRDAYLSHLGCGFDIGPDSAYPNLYNAVAHARILTTCSVGLLLLHVAYINGETEHIDTPNLEELQLMMSSYYQEVDRMFSFFTVTSLPVLRRLFVRLTSPAVLHYGGPRSSAAATGGVVFDQLTLIKVVNFGGTGRHELRLLRFLLRRAPALEQLVLVTAEGEGAPGDEELEAMRGAGVGAAEGVAQGAHLRVPAQRRRQPQPCAHEVLRRGVTD</sequence>
<dbReference type="AlphaFoldDB" id="A0A3L6SL28"/>
<keyword evidence="4" id="KW-1185">Reference proteome</keyword>
<dbReference type="Pfam" id="PF13181">
    <property type="entry name" value="TPR_8"/>
    <property type="match status" value="1"/>
</dbReference>
<dbReference type="Gene3D" id="3.80.10.10">
    <property type="entry name" value="Ribonuclease Inhibitor"/>
    <property type="match status" value="1"/>
</dbReference>